<dbReference type="GO" id="GO:0005886">
    <property type="term" value="C:plasma membrane"/>
    <property type="evidence" value="ECO:0007669"/>
    <property type="project" value="TreeGrafter"/>
</dbReference>
<keyword evidence="6" id="KW-1185">Reference proteome</keyword>
<protein>
    <recommendedName>
        <fullName evidence="4">Lethal giant larvae (Lgl)-like C-terminal domain-containing protein</fullName>
    </recommendedName>
</protein>
<dbReference type="GO" id="GO:0019905">
    <property type="term" value="F:syntaxin binding"/>
    <property type="evidence" value="ECO:0007669"/>
    <property type="project" value="TreeGrafter"/>
</dbReference>
<evidence type="ECO:0000256" key="1">
    <source>
        <dbReference type="ARBA" id="ARBA00008070"/>
    </source>
</evidence>
<evidence type="ECO:0000313" key="6">
    <source>
        <dbReference type="Proteomes" id="UP000663699"/>
    </source>
</evidence>
<dbReference type="SMART" id="SM00320">
    <property type="entry name" value="WD40"/>
    <property type="match status" value="5"/>
</dbReference>
<dbReference type="AlphaFoldDB" id="A0A899G1Q0"/>
<comment type="similarity">
    <text evidence="1">Belongs to the WD repeat L(2)GL family.</text>
</comment>
<dbReference type="EMBL" id="CP054545">
    <property type="protein sequence ID" value="QSL66816.1"/>
    <property type="molecule type" value="Genomic_DNA"/>
</dbReference>
<evidence type="ECO:0000256" key="3">
    <source>
        <dbReference type="SAM" id="MobiDB-lite"/>
    </source>
</evidence>
<dbReference type="PANTHER" id="PTHR10241:SF25">
    <property type="entry name" value="TOMOSYN, ISOFORM C"/>
    <property type="match status" value="1"/>
</dbReference>
<dbReference type="GO" id="GO:0005737">
    <property type="term" value="C:cytoplasm"/>
    <property type="evidence" value="ECO:0007669"/>
    <property type="project" value="TreeGrafter"/>
</dbReference>
<gene>
    <name evidence="5" type="ORF">MERGE_001203</name>
</gene>
<dbReference type="PANTHER" id="PTHR10241">
    <property type="entry name" value="LETHAL 2 GIANT LARVAE PROTEIN"/>
    <property type="match status" value="1"/>
</dbReference>
<dbReference type="SUPFAM" id="SSF50978">
    <property type="entry name" value="WD40 repeat-like"/>
    <property type="match status" value="2"/>
</dbReference>
<feature type="domain" description="Lethal giant larvae (Lgl)-like C-terminal" evidence="4">
    <location>
        <begin position="852"/>
        <end position="897"/>
    </location>
</feature>
<dbReference type="InterPro" id="IPR013905">
    <property type="entry name" value="Lgl_C_dom"/>
</dbReference>
<feature type="compositionally biased region" description="Basic and acidic residues" evidence="3">
    <location>
        <begin position="573"/>
        <end position="586"/>
    </location>
</feature>
<feature type="compositionally biased region" description="Low complexity" evidence="3">
    <location>
        <begin position="562"/>
        <end position="572"/>
    </location>
</feature>
<dbReference type="GO" id="GO:0005096">
    <property type="term" value="F:GTPase activator activity"/>
    <property type="evidence" value="ECO:0007669"/>
    <property type="project" value="TreeGrafter"/>
</dbReference>
<dbReference type="InterPro" id="IPR036322">
    <property type="entry name" value="WD40_repeat_dom_sf"/>
</dbReference>
<reference evidence="5" key="1">
    <citation type="submission" date="2020-06" db="EMBL/GenBank/DDBJ databases">
        <title>Genomes of multiple members of Pneumocystis genus reveal paths to human pathogen Pneumocystis jirovecii.</title>
        <authorList>
            <person name="Cisse O.H."/>
            <person name="Ma L."/>
            <person name="Dekker J."/>
            <person name="Khil P."/>
            <person name="Jo J."/>
            <person name="Brenchley J."/>
            <person name="Blair R."/>
            <person name="Pahar B."/>
            <person name="Chabe M."/>
            <person name="Van Rompay K.A."/>
            <person name="Keesler R."/>
            <person name="Sukura A."/>
            <person name="Hirsch V."/>
            <person name="Kutty G."/>
            <person name="Liu Y."/>
            <person name="Peng L."/>
            <person name="Chen J."/>
            <person name="Song J."/>
            <person name="Weissenbacher-Lang C."/>
            <person name="Xu J."/>
            <person name="Upham N.S."/>
            <person name="Stajich J.E."/>
            <person name="Cuomo C.A."/>
            <person name="Cushion M.T."/>
            <person name="Kovacs J.A."/>
        </authorList>
    </citation>
    <scope>NUCLEOTIDE SEQUENCE</scope>
    <source>
        <strain evidence="5">2A</strain>
    </source>
</reference>
<evidence type="ECO:0000259" key="4">
    <source>
        <dbReference type="Pfam" id="PF08596"/>
    </source>
</evidence>
<feature type="domain" description="Lethal giant larvae (Lgl)-like C-terminal" evidence="4">
    <location>
        <begin position="532"/>
        <end position="841"/>
    </location>
</feature>
<dbReference type="InterPro" id="IPR001680">
    <property type="entry name" value="WD40_rpt"/>
</dbReference>
<dbReference type="GO" id="GO:0006887">
    <property type="term" value="P:exocytosis"/>
    <property type="evidence" value="ECO:0007669"/>
    <property type="project" value="UniProtKB-KW"/>
</dbReference>
<name>A0A899G1Q0_9ASCO</name>
<dbReference type="Gene3D" id="2.130.10.10">
    <property type="entry name" value="YVTN repeat-like/Quinoprotein amine dehydrogenase"/>
    <property type="match status" value="2"/>
</dbReference>
<organism evidence="5 6">
    <name type="scientific">Pneumocystis wakefieldiae</name>
    <dbReference type="NCBI Taxonomy" id="38082"/>
    <lineage>
        <taxon>Eukaryota</taxon>
        <taxon>Fungi</taxon>
        <taxon>Dikarya</taxon>
        <taxon>Ascomycota</taxon>
        <taxon>Taphrinomycotina</taxon>
        <taxon>Pneumocystomycetes</taxon>
        <taxon>Pneumocystaceae</taxon>
        <taxon>Pneumocystis</taxon>
    </lineage>
</organism>
<accession>A0A899G1Q0</accession>
<dbReference type="Proteomes" id="UP000663699">
    <property type="component" value="Chromosome 14"/>
</dbReference>
<sequence>MANFKAGWFMLDDRSCDKKKRGCSKYMKQRFNQWDMRRNNNKYEFLFQVEMSFFAKDKRILCRSTSEYTKYEESFLCDELSSYGVSSGIRLATFDAIQSLLAIATFDSKIYIFKEKNVKVQYSLPKHLLIRHLLLHDSFLIAIDSINNIYSWSLDKTSIMPTAVHSIRGTVTCIGTDPSIDWLFIGLKDGTIDVWDIDRECIASYKIDNLYLERHKKLRQKSCNNVPSKSYVSPVISVQMAQPKLTSLSWAPHGYHFLTSHQNGCFAFWSTKSDKCPLQVRTLDDVAIDTLLEEKTQTNASQNTYTRAPIFFILWNCNDDLENTNVFIVGGNLNNKDSKELNILEFGQSPSMSSSASVFSDYYSKPKQHLALSHFLSSNVVNICTFPKISPVYLGNYNIEMIMLILASGEIELLSYPDGIFLNSLKSLPASLEWLSPKISDISLSFVSKNTSLFGYRKYIEGTDDLYQGKGSIRHKLSHHNEILCSGHDNGIIRLYNVTQDYKFQKIHEIFLARILNLSPNMIKVVITKFSEMSDLIIGCESGELIIYKFSEAKKFHEFDDSSSSSLFNRSSKQNDDKDLRSESHMTYKNSVSSNNSRNQNNLSAVSIFQIHRGSVIALKTSNIGLVACGYEFGTTILINTFTRNIILQIELSEIKYEKKRSKSFKDGEDSEDLELEVAVAFEFTTGKFKKNDTTVFFIIGTSFGRLIFYNLFLTNENKFNVEYIGEFLFEGGSIINIISLFKDTMRPYILYPGIFDSLRNNSISESYLIIVTENSVKVLDSCFYKISEYSLDKNVKCVSSNIVYQESINVAVACLIDNKKVLLLSFPNLNYLFSVNLPHLYTDKVAEFPSGILYDNSKKVPARPTISTWEWITGTKYITIAELDTLIAGPDRPLPKKLIQSLAEQELKNKTEKKVLSTTQQNDTSESYSNIFVQTTENIRERGKKIFGVGEKLEFLEESSINMLKSIQDYANTQKRAIVYTY</sequence>
<dbReference type="GO" id="GO:0006893">
    <property type="term" value="P:Golgi to plasma membrane transport"/>
    <property type="evidence" value="ECO:0007669"/>
    <property type="project" value="TreeGrafter"/>
</dbReference>
<dbReference type="OrthoDB" id="19944at2759"/>
<feature type="region of interest" description="Disordered" evidence="3">
    <location>
        <begin position="561"/>
        <end position="598"/>
    </location>
</feature>
<dbReference type="Pfam" id="PF08596">
    <property type="entry name" value="Lgl_C"/>
    <property type="match status" value="2"/>
</dbReference>
<proteinExistence type="inferred from homology"/>
<dbReference type="InterPro" id="IPR015943">
    <property type="entry name" value="WD40/YVTN_repeat-like_dom_sf"/>
</dbReference>
<evidence type="ECO:0000313" key="5">
    <source>
        <dbReference type="EMBL" id="QSL66816.1"/>
    </source>
</evidence>
<dbReference type="GO" id="GO:0045159">
    <property type="term" value="F:myosin II binding"/>
    <property type="evidence" value="ECO:0007669"/>
    <property type="project" value="TreeGrafter"/>
</dbReference>
<evidence type="ECO:0000256" key="2">
    <source>
        <dbReference type="ARBA" id="ARBA00022483"/>
    </source>
</evidence>
<keyword evidence="2" id="KW-0268">Exocytosis</keyword>